<reference evidence="2 3" key="1">
    <citation type="submission" date="2018-01" db="EMBL/GenBank/DDBJ databases">
        <title>The whole genome sequencing and assembly of Paenibacillus chitinolyticus KCCM 41400 strain.</title>
        <authorList>
            <person name="Kim J.-Y."/>
            <person name="Park M.-K."/>
            <person name="Lee Y.-J."/>
            <person name="Yi H."/>
            <person name="Bahn Y.-S."/>
            <person name="Kim J.F."/>
            <person name="Lee D.-W."/>
        </authorList>
    </citation>
    <scope>NUCLEOTIDE SEQUENCE [LARGE SCALE GENOMIC DNA]</scope>
    <source>
        <strain evidence="2 3">KCCM 41400</strain>
    </source>
</reference>
<dbReference type="AlphaFoldDB" id="A0A410WWK8"/>
<dbReference type="Proteomes" id="UP001527202">
    <property type="component" value="Unassembled WGS sequence"/>
</dbReference>
<dbReference type="RefSeq" id="WP_042227677.1">
    <property type="nucleotide sequence ID" value="NZ_CP026520.1"/>
</dbReference>
<dbReference type="OrthoDB" id="9950618at2"/>
<proteinExistence type="predicted"/>
<accession>A0A410WWK8</accession>
<dbReference type="EMBL" id="CP026520">
    <property type="protein sequence ID" value="QAV18839.1"/>
    <property type="molecule type" value="Genomic_DNA"/>
</dbReference>
<protein>
    <submittedName>
        <fullName evidence="2">Uncharacterized protein</fullName>
    </submittedName>
</protein>
<gene>
    <name evidence="1" type="ORF">M5X16_28340</name>
    <name evidence="2" type="ORF">PC41400_14585</name>
</gene>
<organism evidence="2 3">
    <name type="scientific">Paenibacillus chitinolyticus</name>
    <dbReference type="NCBI Taxonomy" id="79263"/>
    <lineage>
        <taxon>Bacteria</taxon>
        <taxon>Bacillati</taxon>
        <taxon>Bacillota</taxon>
        <taxon>Bacilli</taxon>
        <taxon>Bacillales</taxon>
        <taxon>Paenibacillaceae</taxon>
        <taxon>Paenibacillus</taxon>
    </lineage>
</organism>
<sequence>MNGINKVARINIYNRTEEEYKTLQQLIDLDIKENNIKSYRRDSGFVAPYWGNYCMVGLPYEKALEYAEKYDLTVDLIQTIMQREVIQSLNQGDKVRYTVDTIFGEMSGKGTVHFADDNSVTIRIYKSKTKAHIIKVGDFATIKKGWKE</sequence>
<dbReference type="EMBL" id="JAMDMJ010000053">
    <property type="protein sequence ID" value="MCY9599659.1"/>
    <property type="molecule type" value="Genomic_DNA"/>
</dbReference>
<dbReference type="Proteomes" id="UP000288943">
    <property type="component" value="Chromosome"/>
</dbReference>
<evidence type="ECO:0000313" key="3">
    <source>
        <dbReference type="Proteomes" id="UP000288943"/>
    </source>
</evidence>
<dbReference type="KEGG" id="pchi:PC41400_14585"/>
<evidence type="ECO:0000313" key="2">
    <source>
        <dbReference type="EMBL" id="QAV18839.1"/>
    </source>
</evidence>
<dbReference type="GeneID" id="95376040"/>
<keyword evidence="4" id="KW-1185">Reference proteome</keyword>
<name>A0A410WWK8_9BACL</name>
<evidence type="ECO:0000313" key="1">
    <source>
        <dbReference type="EMBL" id="MCY9599659.1"/>
    </source>
</evidence>
<reference evidence="1 4" key="2">
    <citation type="submission" date="2022-05" db="EMBL/GenBank/DDBJ databases">
        <title>Genome Sequencing of Bee-Associated Microbes.</title>
        <authorList>
            <person name="Dunlap C."/>
        </authorList>
    </citation>
    <scope>NUCLEOTIDE SEQUENCE [LARGE SCALE GENOMIC DNA]</scope>
    <source>
        <strain evidence="1 4">NRRL B-23120</strain>
    </source>
</reference>
<evidence type="ECO:0000313" key="4">
    <source>
        <dbReference type="Proteomes" id="UP001527202"/>
    </source>
</evidence>